<name>A0A9Q8CIY2_9STAP</name>
<evidence type="ECO:0000313" key="13">
    <source>
        <dbReference type="EMBL" id="TDM02287.1"/>
    </source>
</evidence>
<dbReference type="SUPFAM" id="SSF53448">
    <property type="entry name" value="Nucleotide-diphospho-sugar transferases"/>
    <property type="match status" value="1"/>
</dbReference>
<keyword evidence="11" id="KW-1133">Transmembrane helix</keyword>
<feature type="transmembrane region" description="Helical" evidence="11">
    <location>
        <begin position="262"/>
        <end position="282"/>
    </location>
</feature>
<dbReference type="GO" id="GO:0016757">
    <property type="term" value="F:glycosyltransferase activity"/>
    <property type="evidence" value="ECO:0007669"/>
    <property type="project" value="UniProtKB-KW"/>
</dbReference>
<keyword evidence="11" id="KW-0812">Transmembrane</keyword>
<dbReference type="InterPro" id="IPR029044">
    <property type="entry name" value="Nucleotide-diphossugar_trans"/>
</dbReference>
<accession>A0A9Q8CIY2</accession>
<keyword evidence="2" id="KW-1003">Cell membrane</keyword>
<feature type="domain" description="Glycosyltransferase 2-like" evidence="12">
    <location>
        <begin position="36"/>
        <end position="134"/>
    </location>
</feature>
<evidence type="ECO:0000256" key="10">
    <source>
        <dbReference type="ARBA" id="ARBA00040345"/>
    </source>
</evidence>
<evidence type="ECO:0000259" key="12">
    <source>
        <dbReference type="Pfam" id="PF00535"/>
    </source>
</evidence>
<evidence type="ECO:0000256" key="1">
    <source>
        <dbReference type="ARBA" id="ARBA00004236"/>
    </source>
</evidence>
<reference evidence="13 14" key="1">
    <citation type="submission" date="2019-01" db="EMBL/GenBank/DDBJ databases">
        <title>Draft genome sequences of the type strains of six Macrococcus species.</title>
        <authorList>
            <person name="Mazhar S."/>
            <person name="Altermann E."/>
            <person name="Hill C."/>
            <person name="Mcauliffe O."/>
        </authorList>
    </citation>
    <scope>NUCLEOTIDE SEQUENCE [LARGE SCALE GENOMIC DNA]</scope>
    <source>
        <strain evidence="13 14">ATCC 51828</strain>
    </source>
</reference>
<organism evidence="13 14">
    <name type="scientific">Macrococcus carouselicus</name>
    <dbReference type="NCBI Taxonomy" id="69969"/>
    <lineage>
        <taxon>Bacteria</taxon>
        <taxon>Bacillati</taxon>
        <taxon>Bacillota</taxon>
        <taxon>Bacilli</taxon>
        <taxon>Bacillales</taxon>
        <taxon>Staphylococcaceae</taxon>
        <taxon>Macrococcus</taxon>
    </lineage>
</organism>
<keyword evidence="4" id="KW-0808">Transferase</keyword>
<evidence type="ECO:0000256" key="6">
    <source>
        <dbReference type="ARBA" id="ARBA00023136"/>
    </source>
</evidence>
<evidence type="ECO:0000313" key="14">
    <source>
        <dbReference type="Proteomes" id="UP000295280"/>
    </source>
</evidence>
<evidence type="ECO:0000256" key="2">
    <source>
        <dbReference type="ARBA" id="ARBA00022475"/>
    </source>
</evidence>
<dbReference type="OrthoDB" id="9806525at2"/>
<keyword evidence="14" id="KW-1185">Reference proteome</keyword>
<dbReference type="Gene3D" id="3.90.550.10">
    <property type="entry name" value="Spore Coat Polysaccharide Biosynthesis Protein SpsA, Chain A"/>
    <property type="match status" value="1"/>
</dbReference>
<keyword evidence="6 11" id="KW-0472">Membrane</keyword>
<dbReference type="Pfam" id="PF00535">
    <property type="entry name" value="Glycos_transf_2"/>
    <property type="match status" value="1"/>
</dbReference>
<comment type="function">
    <text evidence="7">Catalyzes the glycosylation of 4,4'-diaponeurosporenoate, i.e. the esterification of glucose at the C1'' position with the carboxyl group of 4,4'-diaponeurosporenic acid, to form glycosyl-4,4'-diaponeurosporenoate. This is a step in the biosynthesis of staphyloxanthin, an orange pigment present in most staphylococci strains.</text>
</comment>
<dbReference type="PANTHER" id="PTHR43646">
    <property type="entry name" value="GLYCOSYLTRANSFERASE"/>
    <property type="match status" value="1"/>
</dbReference>
<evidence type="ECO:0000256" key="3">
    <source>
        <dbReference type="ARBA" id="ARBA00022676"/>
    </source>
</evidence>
<comment type="subcellular location">
    <subcellularLocation>
        <location evidence="1">Cell membrane</location>
    </subcellularLocation>
</comment>
<dbReference type="RefSeq" id="WP_133417773.1">
    <property type="nucleotide sequence ID" value="NZ_SCWD01000002.1"/>
</dbReference>
<evidence type="ECO:0000256" key="9">
    <source>
        <dbReference type="ARBA" id="ARBA00038120"/>
    </source>
</evidence>
<gene>
    <name evidence="13" type="ORF">ERX40_06960</name>
</gene>
<evidence type="ECO:0000256" key="5">
    <source>
        <dbReference type="ARBA" id="ARBA00022746"/>
    </source>
</evidence>
<dbReference type="CDD" id="cd00761">
    <property type="entry name" value="Glyco_tranf_GTA_type"/>
    <property type="match status" value="1"/>
</dbReference>
<comment type="caution">
    <text evidence="13">The sequence shown here is derived from an EMBL/GenBank/DDBJ whole genome shotgun (WGS) entry which is preliminary data.</text>
</comment>
<proteinExistence type="inferred from homology"/>
<sequence length="357" mass="40212">MIIPVLLIILSVCAGHFVFSRKPYISQKEPYSAAVTIIIPARNEAHNLPHLLTSLSRQETDYQCLVIDDGSTDNTVEVARQYGARVIPYDHSLAWQGKSAVCYFGAGYAEADLLLFLDADITLDHEHALRDIISTYNGGLISIQPYHRTKQLYEQLSVWFNVLTIVGLNKFAAIQNDDAAAFGPVVLCSKAHYFMTGGHYGARHHIIEGFGLAHLFKQAERPVTALLGKETISFRMYPEGLRAMSKGWAKHFASGAQATKPWVMGAVVIWMLGSVCSMLFFAWSITQSFSAMLFAGLLYLFYTVHFHILSRRTGTFTFMTALLASVAFFYFIYVFTCSWINTFILKKVEWKDRNIKL</sequence>
<evidence type="ECO:0000256" key="11">
    <source>
        <dbReference type="SAM" id="Phobius"/>
    </source>
</evidence>
<dbReference type="GO" id="GO:0016117">
    <property type="term" value="P:carotenoid biosynthetic process"/>
    <property type="evidence" value="ECO:0007669"/>
    <property type="project" value="UniProtKB-KW"/>
</dbReference>
<dbReference type="EMBL" id="SCWD01000002">
    <property type="protein sequence ID" value="TDM02287.1"/>
    <property type="molecule type" value="Genomic_DNA"/>
</dbReference>
<evidence type="ECO:0000256" key="7">
    <source>
        <dbReference type="ARBA" id="ARBA00037281"/>
    </source>
</evidence>
<keyword evidence="5" id="KW-0125">Carotenoid biosynthesis</keyword>
<protein>
    <recommendedName>
        <fullName evidence="10">4,4'-diaponeurosporenoate glycosyltransferase</fullName>
    </recommendedName>
</protein>
<comment type="pathway">
    <text evidence="8">Carotenoid biosynthesis; staphyloxanthin biosynthesis; staphyloxanthin from farnesyl diphosphate: step 4/5.</text>
</comment>
<dbReference type="AlphaFoldDB" id="A0A9Q8CIY2"/>
<dbReference type="PANTHER" id="PTHR43646:SF2">
    <property type="entry name" value="GLYCOSYLTRANSFERASE 2-LIKE DOMAIN-CONTAINING PROTEIN"/>
    <property type="match status" value="1"/>
</dbReference>
<dbReference type="GO" id="GO:0005886">
    <property type="term" value="C:plasma membrane"/>
    <property type="evidence" value="ECO:0007669"/>
    <property type="project" value="UniProtKB-SubCell"/>
</dbReference>
<evidence type="ECO:0000256" key="4">
    <source>
        <dbReference type="ARBA" id="ARBA00022679"/>
    </source>
</evidence>
<keyword evidence="3" id="KW-0328">Glycosyltransferase</keyword>
<comment type="similarity">
    <text evidence="9">Belongs to the glycosyltransferase 2 family. CrtQ subfamily.</text>
</comment>
<dbReference type="Proteomes" id="UP000295280">
    <property type="component" value="Unassembled WGS sequence"/>
</dbReference>
<evidence type="ECO:0000256" key="8">
    <source>
        <dbReference type="ARBA" id="ARBA00037904"/>
    </source>
</evidence>
<feature type="transmembrane region" description="Helical" evidence="11">
    <location>
        <begin position="321"/>
        <end position="345"/>
    </location>
</feature>
<dbReference type="InterPro" id="IPR001173">
    <property type="entry name" value="Glyco_trans_2-like"/>
</dbReference>
<feature type="transmembrane region" description="Helical" evidence="11">
    <location>
        <begin position="289"/>
        <end position="309"/>
    </location>
</feature>